<gene>
    <name evidence="2" type="ORF">BTN49_3104</name>
</gene>
<dbReference type="Pfam" id="PF13612">
    <property type="entry name" value="DDE_Tnp_1_3"/>
    <property type="match status" value="1"/>
</dbReference>
<sequence>MSLPHSPSGISFVDSSKLQVYYNLQIFKHQVFQGTEKRGKETMGVLIWR</sequence>
<protein>
    <submittedName>
        <fullName evidence="2">Mobile element protein</fullName>
    </submittedName>
</protein>
<evidence type="ECO:0000313" key="2">
    <source>
        <dbReference type="EMBL" id="PCS21315.1"/>
    </source>
</evidence>
<dbReference type="EMBL" id="NBYY01000035">
    <property type="protein sequence ID" value="PCS21315.1"/>
    <property type="molecule type" value="Genomic_DNA"/>
</dbReference>
<keyword evidence="3" id="KW-1185">Reference proteome</keyword>
<reference evidence="3" key="1">
    <citation type="submission" date="2017-04" db="EMBL/GenBank/DDBJ databases">
        <title>Genome evolution of the luminous symbionts of deep sea anglerfish.</title>
        <authorList>
            <person name="Hendry T.A."/>
        </authorList>
    </citation>
    <scope>NUCLEOTIDE SEQUENCE [LARGE SCALE GENOMIC DNA]</scope>
</reference>
<evidence type="ECO:0000259" key="1">
    <source>
        <dbReference type="Pfam" id="PF13612"/>
    </source>
</evidence>
<name>A0A2A5SZI7_9GAMM</name>
<proteinExistence type="predicted"/>
<organism evidence="2 3">
    <name type="scientific">Candidatus Enterovibrio escicola</name>
    <dbReference type="NCBI Taxonomy" id="1927127"/>
    <lineage>
        <taxon>Bacteria</taxon>
        <taxon>Pseudomonadati</taxon>
        <taxon>Pseudomonadota</taxon>
        <taxon>Gammaproteobacteria</taxon>
        <taxon>Vibrionales</taxon>
        <taxon>Vibrionaceae</taxon>
        <taxon>Enterovibrio</taxon>
    </lineage>
</organism>
<dbReference type="Proteomes" id="UP000219020">
    <property type="component" value="Unassembled WGS sequence"/>
</dbReference>
<feature type="domain" description="Transposase DDE" evidence="1">
    <location>
        <begin position="7"/>
        <end position="45"/>
    </location>
</feature>
<dbReference type="AlphaFoldDB" id="A0A2A5SZI7"/>
<dbReference type="InterPro" id="IPR025668">
    <property type="entry name" value="Tnp_DDE_dom"/>
</dbReference>
<evidence type="ECO:0000313" key="3">
    <source>
        <dbReference type="Proteomes" id="UP000219020"/>
    </source>
</evidence>
<comment type="caution">
    <text evidence="2">The sequence shown here is derived from an EMBL/GenBank/DDBJ whole genome shotgun (WGS) entry which is preliminary data.</text>
</comment>
<accession>A0A2A5SZI7</accession>
<dbReference type="RefSeq" id="WP_150142571.1">
    <property type="nucleotide sequence ID" value="NZ_RPGB01000003.1"/>
</dbReference>